<dbReference type="EMBL" id="BLIN01000005">
    <property type="protein sequence ID" value="GFE09233.1"/>
    <property type="molecule type" value="Genomic_DNA"/>
</dbReference>
<name>A0A640SCX3_9ACTN</name>
<accession>A0A640SCX3</accession>
<gene>
    <name evidence="2" type="ORF">Scani_55010</name>
</gene>
<sequence length="48" mass="5181">MLLPGRLSWGSTAGLDPPDGVDGADAARAYADRAHLDLVRVRVHEERP</sequence>
<organism evidence="2 3">
    <name type="scientific">Streptomyces caniferus</name>
    <dbReference type="NCBI Taxonomy" id="285557"/>
    <lineage>
        <taxon>Bacteria</taxon>
        <taxon>Bacillati</taxon>
        <taxon>Actinomycetota</taxon>
        <taxon>Actinomycetes</taxon>
        <taxon>Kitasatosporales</taxon>
        <taxon>Streptomycetaceae</taxon>
        <taxon>Streptomyces</taxon>
    </lineage>
</organism>
<reference evidence="2 3" key="1">
    <citation type="submission" date="2019-12" db="EMBL/GenBank/DDBJ databases">
        <title>Whole genome shotgun sequence of Streptomyces caniferus NBRC 15389.</title>
        <authorList>
            <person name="Ichikawa N."/>
            <person name="Kimura A."/>
            <person name="Kitahashi Y."/>
            <person name="Komaki H."/>
            <person name="Tamura T."/>
        </authorList>
    </citation>
    <scope>NUCLEOTIDE SEQUENCE [LARGE SCALE GENOMIC DNA]</scope>
    <source>
        <strain evidence="2 3">NBRC 15389</strain>
    </source>
</reference>
<feature type="region of interest" description="Disordered" evidence="1">
    <location>
        <begin position="1"/>
        <end position="20"/>
    </location>
</feature>
<proteinExistence type="predicted"/>
<evidence type="ECO:0000313" key="3">
    <source>
        <dbReference type="Proteomes" id="UP000435837"/>
    </source>
</evidence>
<comment type="caution">
    <text evidence="2">The sequence shown here is derived from an EMBL/GenBank/DDBJ whole genome shotgun (WGS) entry which is preliminary data.</text>
</comment>
<dbReference type="AlphaFoldDB" id="A0A640SCX3"/>
<evidence type="ECO:0000256" key="1">
    <source>
        <dbReference type="SAM" id="MobiDB-lite"/>
    </source>
</evidence>
<protein>
    <submittedName>
        <fullName evidence="2">Uncharacterized protein</fullName>
    </submittedName>
</protein>
<evidence type="ECO:0000313" key="2">
    <source>
        <dbReference type="EMBL" id="GFE09233.1"/>
    </source>
</evidence>
<dbReference type="Proteomes" id="UP000435837">
    <property type="component" value="Unassembled WGS sequence"/>
</dbReference>